<gene>
    <name evidence="1" type="ORF">C8F04DRAFT_977247</name>
</gene>
<keyword evidence="2" id="KW-1185">Reference proteome</keyword>
<dbReference type="Proteomes" id="UP001218188">
    <property type="component" value="Unassembled WGS sequence"/>
</dbReference>
<proteinExistence type="predicted"/>
<organism evidence="1 2">
    <name type="scientific">Mycena alexandri</name>
    <dbReference type="NCBI Taxonomy" id="1745969"/>
    <lineage>
        <taxon>Eukaryota</taxon>
        <taxon>Fungi</taxon>
        <taxon>Dikarya</taxon>
        <taxon>Basidiomycota</taxon>
        <taxon>Agaricomycotina</taxon>
        <taxon>Agaricomycetes</taxon>
        <taxon>Agaricomycetidae</taxon>
        <taxon>Agaricales</taxon>
        <taxon>Marasmiineae</taxon>
        <taxon>Mycenaceae</taxon>
        <taxon>Mycena</taxon>
    </lineage>
</organism>
<comment type="caution">
    <text evidence="1">The sequence shown here is derived from an EMBL/GenBank/DDBJ whole genome shotgun (WGS) entry which is preliminary data.</text>
</comment>
<accession>A0AAD6S034</accession>
<name>A0AAD6S034_9AGAR</name>
<dbReference type="EMBL" id="JARJCM010000339">
    <property type="protein sequence ID" value="KAJ7018480.1"/>
    <property type="molecule type" value="Genomic_DNA"/>
</dbReference>
<feature type="non-terminal residue" evidence="1">
    <location>
        <position position="1"/>
    </location>
</feature>
<dbReference type="AlphaFoldDB" id="A0AAD6S034"/>
<sequence>DDVQVLQRDCFTVIERVPVLFGLVSQTVTVKSWQVLDPARRIAVYESAVQGAGVRVWKVRELEDLGAGRTRVNETLRGVCPWVLQSVVRKDSVATHR</sequence>
<evidence type="ECO:0000313" key="1">
    <source>
        <dbReference type="EMBL" id="KAJ7018480.1"/>
    </source>
</evidence>
<protein>
    <submittedName>
        <fullName evidence="1">Uncharacterized protein</fullName>
    </submittedName>
</protein>
<reference evidence="1" key="1">
    <citation type="submission" date="2023-03" db="EMBL/GenBank/DDBJ databases">
        <title>Massive genome expansion in bonnet fungi (Mycena s.s.) driven by repeated elements and novel gene families across ecological guilds.</title>
        <authorList>
            <consortium name="Lawrence Berkeley National Laboratory"/>
            <person name="Harder C.B."/>
            <person name="Miyauchi S."/>
            <person name="Viragh M."/>
            <person name="Kuo A."/>
            <person name="Thoen E."/>
            <person name="Andreopoulos B."/>
            <person name="Lu D."/>
            <person name="Skrede I."/>
            <person name="Drula E."/>
            <person name="Henrissat B."/>
            <person name="Morin E."/>
            <person name="Kohler A."/>
            <person name="Barry K."/>
            <person name="LaButti K."/>
            <person name="Morin E."/>
            <person name="Salamov A."/>
            <person name="Lipzen A."/>
            <person name="Mereny Z."/>
            <person name="Hegedus B."/>
            <person name="Baldrian P."/>
            <person name="Stursova M."/>
            <person name="Weitz H."/>
            <person name="Taylor A."/>
            <person name="Grigoriev I.V."/>
            <person name="Nagy L.G."/>
            <person name="Martin F."/>
            <person name="Kauserud H."/>
        </authorList>
    </citation>
    <scope>NUCLEOTIDE SEQUENCE</scope>
    <source>
        <strain evidence="1">CBHHK200</strain>
    </source>
</reference>
<evidence type="ECO:0000313" key="2">
    <source>
        <dbReference type="Proteomes" id="UP001218188"/>
    </source>
</evidence>